<name>A0ABV4U3B8_9BACT</name>
<keyword evidence="2" id="KW-0808">Transferase</keyword>
<feature type="domain" description="Methyltransferase" evidence="4">
    <location>
        <begin position="48"/>
        <end position="142"/>
    </location>
</feature>
<keyword evidence="1 5" id="KW-0489">Methyltransferase</keyword>
<dbReference type="InterPro" id="IPR029063">
    <property type="entry name" value="SAM-dependent_MTases_sf"/>
</dbReference>
<evidence type="ECO:0000256" key="1">
    <source>
        <dbReference type="ARBA" id="ARBA00022603"/>
    </source>
</evidence>
<keyword evidence="6" id="KW-1185">Reference proteome</keyword>
<accession>A0ABV4U3B8</accession>
<evidence type="ECO:0000256" key="2">
    <source>
        <dbReference type="ARBA" id="ARBA00022679"/>
    </source>
</evidence>
<evidence type="ECO:0000256" key="3">
    <source>
        <dbReference type="ARBA" id="ARBA00022691"/>
    </source>
</evidence>
<dbReference type="Gene3D" id="3.40.50.150">
    <property type="entry name" value="Vaccinia Virus protein VP39"/>
    <property type="match status" value="1"/>
</dbReference>
<dbReference type="CDD" id="cd02440">
    <property type="entry name" value="AdoMet_MTases"/>
    <property type="match status" value="1"/>
</dbReference>
<dbReference type="GO" id="GO:0008168">
    <property type="term" value="F:methyltransferase activity"/>
    <property type="evidence" value="ECO:0007669"/>
    <property type="project" value="UniProtKB-KW"/>
</dbReference>
<dbReference type="EMBL" id="JBGUBD010000002">
    <property type="protein sequence ID" value="MFA9477393.1"/>
    <property type="molecule type" value="Genomic_DNA"/>
</dbReference>
<dbReference type="Proteomes" id="UP001575105">
    <property type="component" value="Unassembled WGS sequence"/>
</dbReference>
<evidence type="ECO:0000313" key="6">
    <source>
        <dbReference type="Proteomes" id="UP001575105"/>
    </source>
</evidence>
<comment type="caution">
    <text evidence="5">The sequence shown here is derived from an EMBL/GenBank/DDBJ whole genome shotgun (WGS) entry which is preliminary data.</text>
</comment>
<proteinExistence type="predicted"/>
<dbReference type="Pfam" id="PF13649">
    <property type="entry name" value="Methyltransf_25"/>
    <property type="match status" value="1"/>
</dbReference>
<dbReference type="SUPFAM" id="SSF53335">
    <property type="entry name" value="S-adenosyl-L-methionine-dependent methyltransferases"/>
    <property type="match status" value="1"/>
</dbReference>
<keyword evidence="3" id="KW-0949">S-adenosyl-L-methionine</keyword>
<dbReference type="InterPro" id="IPR041698">
    <property type="entry name" value="Methyltransf_25"/>
</dbReference>
<dbReference type="GO" id="GO:0032259">
    <property type="term" value="P:methylation"/>
    <property type="evidence" value="ECO:0007669"/>
    <property type="project" value="UniProtKB-KW"/>
</dbReference>
<reference evidence="5 6" key="1">
    <citation type="submission" date="2024-08" db="EMBL/GenBank/DDBJ databases">
        <title>Whole-genome sequencing of halo(alkali)philic microorganisms from hypersaline lakes.</title>
        <authorList>
            <person name="Sorokin D.Y."/>
            <person name="Merkel A.Y."/>
            <person name="Messina E."/>
            <person name="Yakimov M."/>
        </authorList>
    </citation>
    <scope>NUCLEOTIDE SEQUENCE [LARGE SCALE GENOMIC DNA]</scope>
    <source>
        <strain evidence="5 6">AB-hyl4</strain>
    </source>
</reference>
<protein>
    <submittedName>
        <fullName evidence="5">Methyltransferase domain-containing protein</fullName>
    </submittedName>
</protein>
<evidence type="ECO:0000313" key="5">
    <source>
        <dbReference type="EMBL" id="MFA9477393.1"/>
    </source>
</evidence>
<sequence length="223" mass="24885">MDDPALEPPLLRHALRGLARLNRLSATASTLARALRLHIGNDTRPWRVLDVACGGGDVTLDIQRRLQRAKLPVTLHGCDISHTAIGHAQQCANAAGFDEMRYFHCDVLNDSLPGDYDAMICSLFLHHLDQPAVEHVLRSMARQSRLVIVDDLMRSRTIWIGAWLTTRLVTRSPVVHVDGPRSVQGAFTVDEMRSLAARAGLNDVTIRERFVGRMLMEWVRPSG</sequence>
<evidence type="ECO:0000259" key="4">
    <source>
        <dbReference type="Pfam" id="PF13649"/>
    </source>
</evidence>
<dbReference type="PANTHER" id="PTHR43464:SF19">
    <property type="entry name" value="UBIQUINONE BIOSYNTHESIS O-METHYLTRANSFERASE, MITOCHONDRIAL"/>
    <property type="match status" value="1"/>
</dbReference>
<dbReference type="PANTHER" id="PTHR43464">
    <property type="entry name" value="METHYLTRANSFERASE"/>
    <property type="match status" value="1"/>
</dbReference>
<gene>
    <name evidence="5" type="ORF">ACERK3_03690</name>
</gene>
<organism evidence="5 6">
    <name type="scientific">Natronomicrosphaera hydrolytica</name>
    <dbReference type="NCBI Taxonomy" id="3242702"/>
    <lineage>
        <taxon>Bacteria</taxon>
        <taxon>Pseudomonadati</taxon>
        <taxon>Planctomycetota</taxon>
        <taxon>Phycisphaerae</taxon>
        <taxon>Phycisphaerales</taxon>
        <taxon>Phycisphaeraceae</taxon>
        <taxon>Natronomicrosphaera</taxon>
    </lineage>
</organism>
<dbReference type="RefSeq" id="WP_425344318.1">
    <property type="nucleotide sequence ID" value="NZ_JBGUBD010000002.1"/>
</dbReference>